<dbReference type="InterPro" id="IPR036526">
    <property type="entry name" value="C-N_Hydrolase_sf"/>
</dbReference>
<dbReference type="PANTHER" id="PTHR23088">
    <property type="entry name" value="NITRILASE-RELATED"/>
    <property type="match status" value="1"/>
</dbReference>
<dbReference type="Pfam" id="PF00795">
    <property type="entry name" value="CN_hydrolase"/>
    <property type="match status" value="1"/>
</dbReference>
<dbReference type="KEGG" id="smo:SELMODRAFT_95444"/>
<keyword evidence="4" id="KW-1185">Reference proteome</keyword>
<dbReference type="GO" id="GO:0006107">
    <property type="term" value="P:oxaloacetate metabolic process"/>
    <property type="evidence" value="ECO:0000318"/>
    <property type="project" value="GO_Central"/>
</dbReference>
<reference evidence="3 4" key="1">
    <citation type="journal article" date="2011" name="Science">
        <title>The Selaginella genome identifies genetic changes associated with the evolution of vascular plants.</title>
        <authorList>
            <person name="Banks J.A."/>
            <person name="Nishiyama T."/>
            <person name="Hasebe M."/>
            <person name="Bowman J.L."/>
            <person name="Gribskov M."/>
            <person name="dePamphilis C."/>
            <person name="Albert V.A."/>
            <person name="Aono N."/>
            <person name="Aoyama T."/>
            <person name="Ambrose B.A."/>
            <person name="Ashton N.W."/>
            <person name="Axtell M.J."/>
            <person name="Barker E."/>
            <person name="Barker M.S."/>
            <person name="Bennetzen J.L."/>
            <person name="Bonawitz N.D."/>
            <person name="Chapple C."/>
            <person name="Cheng C."/>
            <person name="Correa L.G."/>
            <person name="Dacre M."/>
            <person name="DeBarry J."/>
            <person name="Dreyer I."/>
            <person name="Elias M."/>
            <person name="Engstrom E.M."/>
            <person name="Estelle M."/>
            <person name="Feng L."/>
            <person name="Finet C."/>
            <person name="Floyd S.K."/>
            <person name="Frommer W.B."/>
            <person name="Fujita T."/>
            <person name="Gramzow L."/>
            <person name="Gutensohn M."/>
            <person name="Harholt J."/>
            <person name="Hattori M."/>
            <person name="Heyl A."/>
            <person name="Hirai T."/>
            <person name="Hiwatashi Y."/>
            <person name="Ishikawa M."/>
            <person name="Iwata M."/>
            <person name="Karol K.G."/>
            <person name="Koehler B."/>
            <person name="Kolukisaoglu U."/>
            <person name="Kubo M."/>
            <person name="Kurata T."/>
            <person name="Lalonde S."/>
            <person name="Li K."/>
            <person name="Li Y."/>
            <person name="Litt A."/>
            <person name="Lyons E."/>
            <person name="Manning G."/>
            <person name="Maruyama T."/>
            <person name="Michael T.P."/>
            <person name="Mikami K."/>
            <person name="Miyazaki S."/>
            <person name="Morinaga S."/>
            <person name="Murata T."/>
            <person name="Mueller-Roeber B."/>
            <person name="Nelson D.R."/>
            <person name="Obara M."/>
            <person name="Oguri Y."/>
            <person name="Olmstead R.G."/>
            <person name="Onodera N."/>
            <person name="Petersen B.L."/>
            <person name="Pils B."/>
            <person name="Prigge M."/>
            <person name="Rensing S.A."/>
            <person name="Riano-Pachon D.M."/>
            <person name="Roberts A.W."/>
            <person name="Sato Y."/>
            <person name="Scheller H.V."/>
            <person name="Schulz B."/>
            <person name="Schulz C."/>
            <person name="Shakirov E.V."/>
            <person name="Shibagaki N."/>
            <person name="Shinohara N."/>
            <person name="Shippen D.E."/>
            <person name="Soerensen I."/>
            <person name="Sotooka R."/>
            <person name="Sugimoto N."/>
            <person name="Sugita M."/>
            <person name="Sumikawa N."/>
            <person name="Tanurdzic M."/>
            <person name="Theissen G."/>
            <person name="Ulvskov P."/>
            <person name="Wakazuki S."/>
            <person name="Weng J.K."/>
            <person name="Willats W.W."/>
            <person name="Wipf D."/>
            <person name="Wolf P.G."/>
            <person name="Yang L."/>
            <person name="Zimmer A.D."/>
            <person name="Zhu Q."/>
            <person name="Mitros T."/>
            <person name="Hellsten U."/>
            <person name="Loque D."/>
            <person name="Otillar R."/>
            <person name="Salamov A."/>
            <person name="Schmutz J."/>
            <person name="Shapiro H."/>
            <person name="Lindquist E."/>
            <person name="Lucas S."/>
            <person name="Rokhsar D."/>
            <person name="Grigoriev I.V."/>
        </authorList>
    </citation>
    <scope>NUCLEOTIDE SEQUENCE [LARGE SCALE GENOMIC DNA]</scope>
</reference>
<dbReference type="eggNOG" id="KOG0806">
    <property type="taxonomic scope" value="Eukaryota"/>
</dbReference>
<dbReference type="OMA" id="ERNIAHT"/>
<name>D8RKX2_SELML</name>
<dbReference type="PROSITE" id="PS50263">
    <property type="entry name" value="CN_HYDROLASE"/>
    <property type="match status" value="1"/>
</dbReference>
<accession>D8RKX2</accession>
<keyword evidence="1" id="KW-0732">Signal</keyword>
<sequence length="134" mass="14675">MFLWQFMLAVCQLSICVDKEQNIRHAREAIQTLADGGSKLILLPEMGNFPDSNASFPIYAGDSPSSKILSDMAKSKEVTIICGSIPERRGNHLYNTCCIYGKDGSLKGKHRKVCFSDASSTVISHPSFTPGSLF</sequence>
<proteinExistence type="predicted"/>
<protein>
    <recommendedName>
        <fullName evidence="2">CN hydrolase domain-containing protein</fullName>
    </recommendedName>
</protein>
<evidence type="ECO:0000313" key="3">
    <source>
        <dbReference type="EMBL" id="EFJ27307.1"/>
    </source>
</evidence>
<dbReference type="InterPro" id="IPR003010">
    <property type="entry name" value="C-N_Hydrolase"/>
</dbReference>
<organism evidence="4">
    <name type="scientific">Selaginella moellendorffii</name>
    <name type="common">Spikemoss</name>
    <dbReference type="NCBI Taxonomy" id="88036"/>
    <lineage>
        <taxon>Eukaryota</taxon>
        <taxon>Viridiplantae</taxon>
        <taxon>Streptophyta</taxon>
        <taxon>Embryophyta</taxon>
        <taxon>Tracheophyta</taxon>
        <taxon>Lycopodiopsida</taxon>
        <taxon>Selaginellales</taxon>
        <taxon>Selaginellaceae</taxon>
        <taxon>Selaginella</taxon>
    </lineage>
</organism>
<dbReference type="GO" id="GO:0006528">
    <property type="term" value="P:asparagine metabolic process"/>
    <property type="evidence" value="ECO:0000318"/>
    <property type="project" value="GO_Central"/>
</dbReference>
<dbReference type="Proteomes" id="UP000001514">
    <property type="component" value="Unassembled WGS sequence"/>
</dbReference>
<feature type="signal peptide" evidence="1">
    <location>
        <begin position="1"/>
        <end position="19"/>
    </location>
</feature>
<dbReference type="GO" id="GO:0006541">
    <property type="term" value="P:glutamine metabolic process"/>
    <property type="evidence" value="ECO:0000318"/>
    <property type="project" value="GO_Central"/>
</dbReference>
<dbReference type="InParanoid" id="D8RKX2"/>
<dbReference type="HOGENOM" id="CLU_1933014_0_0_1"/>
<gene>
    <name evidence="3" type="ORF">SELMODRAFT_95444</name>
</gene>
<dbReference type="GO" id="GO:0050152">
    <property type="term" value="F:omega-amidase activity"/>
    <property type="evidence" value="ECO:0000318"/>
    <property type="project" value="GO_Central"/>
</dbReference>
<dbReference type="STRING" id="88036.D8RKX2"/>
<dbReference type="AlphaFoldDB" id="D8RKX2"/>
<dbReference type="SUPFAM" id="SSF56317">
    <property type="entry name" value="Carbon-nitrogen hydrolase"/>
    <property type="match status" value="1"/>
</dbReference>
<feature type="chain" id="PRO_5003121892" description="CN hydrolase domain-containing protein" evidence="1">
    <location>
        <begin position="20"/>
        <end position="134"/>
    </location>
</feature>
<feature type="domain" description="CN hydrolase" evidence="2">
    <location>
        <begin position="6"/>
        <end position="134"/>
    </location>
</feature>
<evidence type="ECO:0000259" key="2">
    <source>
        <dbReference type="PROSITE" id="PS50263"/>
    </source>
</evidence>
<evidence type="ECO:0000313" key="4">
    <source>
        <dbReference type="Proteomes" id="UP000001514"/>
    </source>
</evidence>
<dbReference type="PANTHER" id="PTHR23088:SF30">
    <property type="entry name" value="OMEGA-AMIDASE NIT2"/>
    <property type="match status" value="1"/>
</dbReference>
<evidence type="ECO:0000256" key="1">
    <source>
        <dbReference type="SAM" id="SignalP"/>
    </source>
</evidence>
<dbReference type="Gene3D" id="3.60.110.10">
    <property type="entry name" value="Carbon-nitrogen hydrolase"/>
    <property type="match status" value="1"/>
</dbReference>
<dbReference type="EMBL" id="GL377582">
    <property type="protein sequence ID" value="EFJ27307.1"/>
    <property type="molecule type" value="Genomic_DNA"/>
</dbReference>
<dbReference type="Gramene" id="EFJ27307">
    <property type="protein sequence ID" value="EFJ27307"/>
    <property type="gene ID" value="SELMODRAFT_95444"/>
</dbReference>